<evidence type="ECO:0000259" key="7">
    <source>
        <dbReference type="PROSITE" id="PS50995"/>
    </source>
</evidence>
<dbReference type="InterPro" id="IPR036390">
    <property type="entry name" value="WH_DNA-bd_sf"/>
</dbReference>
<keyword evidence="3" id="KW-0805">Transcription regulation</keyword>
<dbReference type="HOGENOM" id="CLU_1040822_0_0_4"/>
<dbReference type="Gene3D" id="1.10.10.10">
    <property type="entry name" value="Winged helix-like DNA-binding domain superfamily/Winged helix DNA-binding domain"/>
    <property type="match status" value="1"/>
</dbReference>
<dbReference type="CDD" id="cd00090">
    <property type="entry name" value="HTH_ARSR"/>
    <property type="match status" value="1"/>
</dbReference>
<dbReference type="PANTHER" id="PTHR33164">
    <property type="entry name" value="TRANSCRIPTIONAL REGULATOR, MARR FAMILY"/>
    <property type="match status" value="1"/>
</dbReference>
<keyword evidence="2" id="KW-0963">Cytoplasm</keyword>
<dbReference type="PANTHER" id="PTHR33164:SF5">
    <property type="entry name" value="ORGANIC HYDROPEROXIDE RESISTANCE TRANSCRIPTIONAL REGULATOR"/>
    <property type="match status" value="1"/>
</dbReference>
<evidence type="ECO:0000256" key="6">
    <source>
        <dbReference type="SAM" id="MobiDB-lite"/>
    </source>
</evidence>
<dbReference type="PROSITE" id="PS50995">
    <property type="entry name" value="HTH_MARR_2"/>
    <property type="match status" value="1"/>
</dbReference>
<dbReference type="InterPro" id="IPR036388">
    <property type="entry name" value="WH-like_DNA-bd_sf"/>
</dbReference>
<reference evidence="8 9" key="1">
    <citation type="journal article" date="2005" name="BMC Genomics">
        <title>Bacterial genome adaptation to niches: divergence of the potential virulence genes in three Burkholderia species of different survival strategies.</title>
        <authorList>
            <person name="Kim H.S."/>
            <person name="Schell M.A."/>
            <person name="Yu Y."/>
            <person name="Ulrich R.L."/>
            <person name="Sarria S.H."/>
            <person name="Nierman W.C."/>
            <person name="DeShazer D."/>
        </authorList>
    </citation>
    <scope>NUCLEOTIDE SEQUENCE [LARGE SCALE GENOMIC DNA]</scope>
    <source>
        <strain evidence="9">ATCC 700388 / DSM 13276 / CCUG 48851 / CIP 106301 / E264</strain>
    </source>
</reference>
<dbReference type="PRINTS" id="PR00598">
    <property type="entry name" value="HTHMARR"/>
</dbReference>
<evidence type="ECO:0000313" key="9">
    <source>
        <dbReference type="Proteomes" id="UP000001930"/>
    </source>
</evidence>
<organism evidence="8 9">
    <name type="scientific">Burkholderia thailandensis (strain ATCC 700388 / DSM 13276 / CCUG 48851 / CIP 106301 / E264)</name>
    <dbReference type="NCBI Taxonomy" id="271848"/>
    <lineage>
        <taxon>Bacteria</taxon>
        <taxon>Pseudomonadati</taxon>
        <taxon>Pseudomonadota</taxon>
        <taxon>Betaproteobacteria</taxon>
        <taxon>Burkholderiales</taxon>
        <taxon>Burkholderiaceae</taxon>
        <taxon>Burkholderia</taxon>
        <taxon>pseudomallei group</taxon>
    </lineage>
</organism>
<feature type="region of interest" description="Disordered" evidence="6">
    <location>
        <begin position="36"/>
        <end position="94"/>
    </location>
</feature>
<evidence type="ECO:0000256" key="2">
    <source>
        <dbReference type="ARBA" id="ARBA00022490"/>
    </source>
</evidence>
<dbReference type="Pfam" id="PF22381">
    <property type="entry name" value="Staph_reg_Sar_Rot"/>
    <property type="match status" value="1"/>
</dbReference>
<accession>Q2T7Q1</accession>
<feature type="domain" description="HTH marR-type" evidence="7">
    <location>
        <begin position="129"/>
        <end position="266"/>
    </location>
</feature>
<dbReference type="KEGG" id="bte:BTH_II0598"/>
<dbReference type="SUPFAM" id="SSF46785">
    <property type="entry name" value="Winged helix' DNA-binding domain"/>
    <property type="match status" value="1"/>
</dbReference>
<evidence type="ECO:0000256" key="3">
    <source>
        <dbReference type="ARBA" id="ARBA00023015"/>
    </source>
</evidence>
<proteinExistence type="predicted"/>
<dbReference type="InterPro" id="IPR039422">
    <property type="entry name" value="MarR/SlyA-like"/>
</dbReference>
<evidence type="ECO:0000256" key="5">
    <source>
        <dbReference type="ARBA" id="ARBA00023163"/>
    </source>
</evidence>
<evidence type="ECO:0000256" key="4">
    <source>
        <dbReference type="ARBA" id="ARBA00023125"/>
    </source>
</evidence>
<dbReference type="InterPro" id="IPR011991">
    <property type="entry name" value="ArsR-like_HTH"/>
</dbReference>
<dbReference type="FunFam" id="1.10.10.10:FF:000163">
    <property type="entry name" value="MarR family transcriptional regulator"/>
    <property type="match status" value="1"/>
</dbReference>
<gene>
    <name evidence="8" type="ordered locus">BTH_II0598</name>
</gene>
<keyword evidence="4" id="KW-0238">DNA-binding</keyword>
<protein>
    <submittedName>
        <fullName evidence="8">Transcriptional regulator, MarR family</fullName>
    </submittedName>
</protein>
<evidence type="ECO:0000313" key="8">
    <source>
        <dbReference type="EMBL" id="ABC35933.1"/>
    </source>
</evidence>
<dbReference type="SMART" id="SM00347">
    <property type="entry name" value="HTH_MARR"/>
    <property type="match status" value="1"/>
</dbReference>
<name>Q2T7Q1_BURTA</name>
<dbReference type="GO" id="GO:0003677">
    <property type="term" value="F:DNA binding"/>
    <property type="evidence" value="ECO:0007669"/>
    <property type="project" value="UniProtKB-KW"/>
</dbReference>
<keyword evidence="9" id="KW-1185">Reference proteome</keyword>
<dbReference type="EMBL" id="CP000085">
    <property type="protein sequence ID" value="ABC35933.1"/>
    <property type="molecule type" value="Genomic_DNA"/>
</dbReference>
<sequence length="267" mass="30182">MRKSANRRQRPRIATDALRRMKWHLRRVVSHRFRTLPDRTCAPSPPAAAHSHPAMRRPSGPAPPVSPRSGSKPLPPRRITPVRRSPFLDRPPPLANRLAKAQNHSHTNLLRLTENLAMNDSPAFPLTLDDQLCFALYSTSLAMTKAYKPLLDKLALTYPQYLAMLVLWESDDMAVKDIAARLSLDPATVTPLLKRLEALGYIERVRDTNDERVVHARLTAEGAALKHKARSVPAELFCAMRQTPDFLIRLREDLTRLRQALTDADHA</sequence>
<keyword evidence="5" id="KW-0804">Transcription</keyword>
<comment type="subcellular location">
    <subcellularLocation>
        <location evidence="1">Cytoplasm</location>
    </subcellularLocation>
</comment>
<dbReference type="GO" id="GO:0006950">
    <property type="term" value="P:response to stress"/>
    <property type="evidence" value="ECO:0007669"/>
    <property type="project" value="TreeGrafter"/>
</dbReference>
<dbReference type="InterPro" id="IPR000835">
    <property type="entry name" value="HTH_MarR-typ"/>
</dbReference>
<dbReference type="AlphaFoldDB" id="Q2T7Q1"/>
<dbReference type="GO" id="GO:0003700">
    <property type="term" value="F:DNA-binding transcription factor activity"/>
    <property type="evidence" value="ECO:0007669"/>
    <property type="project" value="InterPro"/>
</dbReference>
<dbReference type="GO" id="GO:0005737">
    <property type="term" value="C:cytoplasm"/>
    <property type="evidence" value="ECO:0007669"/>
    <property type="project" value="UniProtKB-SubCell"/>
</dbReference>
<evidence type="ECO:0000256" key="1">
    <source>
        <dbReference type="ARBA" id="ARBA00004496"/>
    </source>
</evidence>
<dbReference type="Proteomes" id="UP000001930">
    <property type="component" value="Chromosome II"/>
</dbReference>
<dbReference type="InterPro" id="IPR055166">
    <property type="entry name" value="Transc_reg_Sar_Rot_HTH"/>
</dbReference>